<evidence type="ECO:0000313" key="2">
    <source>
        <dbReference type="EMBL" id="RLM78220.1"/>
    </source>
</evidence>
<dbReference type="AlphaFoldDB" id="A0A3L6QCY3"/>
<keyword evidence="3" id="KW-1185">Reference proteome</keyword>
<organism evidence="2 3">
    <name type="scientific">Panicum miliaceum</name>
    <name type="common">Proso millet</name>
    <name type="synonym">Broomcorn millet</name>
    <dbReference type="NCBI Taxonomy" id="4540"/>
    <lineage>
        <taxon>Eukaryota</taxon>
        <taxon>Viridiplantae</taxon>
        <taxon>Streptophyta</taxon>
        <taxon>Embryophyta</taxon>
        <taxon>Tracheophyta</taxon>
        <taxon>Spermatophyta</taxon>
        <taxon>Magnoliopsida</taxon>
        <taxon>Liliopsida</taxon>
        <taxon>Poales</taxon>
        <taxon>Poaceae</taxon>
        <taxon>PACMAD clade</taxon>
        <taxon>Panicoideae</taxon>
        <taxon>Panicodae</taxon>
        <taxon>Paniceae</taxon>
        <taxon>Panicinae</taxon>
        <taxon>Panicum</taxon>
        <taxon>Panicum sect. Panicum</taxon>
    </lineage>
</organism>
<feature type="compositionally biased region" description="Low complexity" evidence="1">
    <location>
        <begin position="56"/>
        <end position="74"/>
    </location>
</feature>
<feature type="compositionally biased region" description="Low complexity" evidence="1">
    <location>
        <begin position="100"/>
        <end position="113"/>
    </location>
</feature>
<protein>
    <submittedName>
        <fullName evidence="2">Pre-mRNA-splicing factor 18 isoform X5</fullName>
    </submittedName>
</protein>
<evidence type="ECO:0000256" key="1">
    <source>
        <dbReference type="SAM" id="MobiDB-lite"/>
    </source>
</evidence>
<dbReference type="STRING" id="4540.A0A3L6QCY3"/>
<dbReference type="Proteomes" id="UP000275267">
    <property type="component" value="Unassembled WGS sequence"/>
</dbReference>
<feature type="region of interest" description="Disordered" evidence="1">
    <location>
        <begin position="46"/>
        <end position="113"/>
    </location>
</feature>
<dbReference type="EMBL" id="PQIB02000012">
    <property type="protein sequence ID" value="RLM78220.1"/>
    <property type="molecule type" value="Genomic_DNA"/>
</dbReference>
<sequence>MDVLKRELQRKRQFKDADFDGCKILRRAEIEARELERVREAERQRLLQKKLRDSHPGASSPFGSSPGSSPTSAAVDASPAENGSSGQAEPLPRDMRSSESARAAAAGHALRRG</sequence>
<proteinExistence type="predicted"/>
<feature type="compositionally biased region" description="Basic and acidic residues" evidence="1">
    <location>
        <begin position="46"/>
        <end position="55"/>
    </location>
</feature>
<accession>A0A3L6QCY3</accession>
<evidence type="ECO:0000313" key="3">
    <source>
        <dbReference type="Proteomes" id="UP000275267"/>
    </source>
</evidence>
<comment type="caution">
    <text evidence="2">The sequence shown here is derived from an EMBL/GenBank/DDBJ whole genome shotgun (WGS) entry which is preliminary data.</text>
</comment>
<name>A0A3L6QCY3_PANMI</name>
<reference evidence="3" key="1">
    <citation type="journal article" date="2019" name="Nat. Commun.">
        <title>The genome of broomcorn millet.</title>
        <authorList>
            <person name="Zou C."/>
            <person name="Miki D."/>
            <person name="Li D."/>
            <person name="Tang Q."/>
            <person name="Xiao L."/>
            <person name="Rajput S."/>
            <person name="Deng P."/>
            <person name="Jia W."/>
            <person name="Huang R."/>
            <person name="Zhang M."/>
            <person name="Sun Y."/>
            <person name="Hu J."/>
            <person name="Fu X."/>
            <person name="Schnable P.S."/>
            <person name="Li F."/>
            <person name="Zhang H."/>
            <person name="Feng B."/>
            <person name="Zhu X."/>
            <person name="Liu R."/>
            <person name="Schnable J.C."/>
            <person name="Zhu J.-K."/>
            <person name="Zhang H."/>
        </authorList>
    </citation>
    <scope>NUCLEOTIDE SEQUENCE [LARGE SCALE GENOMIC DNA]</scope>
</reference>
<gene>
    <name evidence="2" type="ORF">C2845_PM12G10020</name>
</gene>